<dbReference type="AlphaFoldDB" id="A0AAE1ZGV8"/>
<comment type="caution">
    <text evidence="1">The sequence shown here is derived from an EMBL/GenBank/DDBJ whole genome shotgun (WGS) entry which is preliminary data.</text>
</comment>
<gene>
    <name evidence="1" type="ORF">MN116_004518</name>
</gene>
<accession>A0AAE1ZGV8</accession>
<reference evidence="1" key="1">
    <citation type="submission" date="2022-04" db="EMBL/GenBank/DDBJ databases">
        <authorList>
            <person name="Xu L."/>
            <person name="Lv Z."/>
        </authorList>
    </citation>
    <scope>NUCLEOTIDE SEQUENCE</scope>
    <source>
        <strain evidence="1">LV_2022a</strain>
    </source>
</reference>
<protein>
    <submittedName>
        <fullName evidence="1">Uncharacterized protein</fullName>
    </submittedName>
</protein>
<dbReference type="Proteomes" id="UP001292079">
    <property type="component" value="Unassembled WGS sequence"/>
</dbReference>
<sequence length="95" mass="11011">MNGTYGQKVNDTYMSNHNKTIFTRQPRNSTIGQEKLNLLQLHEVIFCYSEYLQLIDCDIYAHVNNSCKDGFVFAEFPDTTKYVTQLRSETMNGCN</sequence>
<evidence type="ECO:0000313" key="1">
    <source>
        <dbReference type="EMBL" id="KAK4473359.1"/>
    </source>
</evidence>
<proteinExistence type="predicted"/>
<organism evidence="1 2">
    <name type="scientific">Schistosoma mekongi</name>
    <name type="common">Parasitic worm</name>
    <dbReference type="NCBI Taxonomy" id="38744"/>
    <lineage>
        <taxon>Eukaryota</taxon>
        <taxon>Metazoa</taxon>
        <taxon>Spiralia</taxon>
        <taxon>Lophotrochozoa</taxon>
        <taxon>Platyhelminthes</taxon>
        <taxon>Trematoda</taxon>
        <taxon>Digenea</taxon>
        <taxon>Strigeidida</taxon>
        <taxon>Schistosomatoidea</taxon>
        <taxon>Schistosomatidae</taxon>
        <taxon>Schistosoma</taxon>
    </lineage>
</organism>
<evidence type="ECO:0000313" key="2">
    <source>
        <dbReference type="Proteomes" id="UP001292079"/>
    </source>
</evidence>
<dbReference type="GO" id="GO:0003723">
    <property type="term" value="F:RNA binding"/>
    <property type="evidence" value="ECO:0007669"/>
    <property type="project" value="InterPro"/>
</dbReference>
<dbReference type="InterPro" id="IPR036430">
    <property type="entry name" value="RNase_T2-like_sf"/>
</dbReference>
<name>A0AAE1ZGV8_SCHME</name>
<dbReference type="EMBL" id="JALJAT010000002">
    <property type="protein sequence ID" value="KAK4473359.1"/>
    <property type="molecule type" value="Genomic_DNA"/>
</dbReference>
<keyword evidence="2" id="KW-1185">Reference proteome</keyword>
<dbReference type="GO" id="GO:0033897">
    <property type="term" value="F:ribonuclease T2 activity"/>
    <property type="evidence" value="ECO:0007669"/>
    <property type="project" value="InterPro"/>
</dbReference>
<dbReference type="SUPFAM" id="SSF55895">
    <property type="entry name" value="Ribonuclease Rh-like"/>
    <property type="match status" value="1"/>
</dbReference>
<reference evidence="1" key="2">
    <citation type="journal article" date="2023" name="Infect Dis Poverty">
        <title>Chromosome-scale genome of the human blood fluke Schistosoma mekongi and its implications for public health.</title>
        <authorList>
            <person name="Zhou M."/>
            <person name="Xu L."/>
            <person name="Xu D."/>
            <person name="Chen W."/>
            <person name="Khan J."/>
            <person name="Hu Y."/>
            <person name="Huang H."/>
            <person name="Wei H."/>
            <person name="Zhang Y."/>
            <person name="Chusongsang P."/>
            <person name="Tanasarnprasert K."/>
            <person name="Hu X."/>
            <person name="Limpanont Y."/>
            <person name="Lv Z."/>
        </authorList>
    </citation>
    <scope>NUCLEOTIDE SEQUENCE</scope>
    <source>
        <strain evidence="1">LV_2022a</strain>
    </source>
</reference>